<dbReference type="Proteomes" id="UP001207228">
    <property type="component" value="Unassembled WGS sequence"/>
</dbReference>
<proteinExistence type="predicted"/>
<gene>
    <name evidence="3" type="ORF">OO017_13235</name>
</gene>
<feature type="chain" id="PRO_5045957314" evidence="2">
    <location>
        <begin position="21"/>
        <end position="178"/>
    </location>
</feature>
<keyword evidence="4" id="KW-1185">Reference proteome</keyword>
<dbReference type="RefSeq" id="WP_266052978.1">
    <property type="nucleotide sequence ID" value="NZ_JAPFQO010000008.1"/>
</dbReference>
<keyword evidence="1" id="KW-1133">Transmembrane helix</keyword>
<accession>A0ABT3RGL7</accession>
<keyword evidence="1" id="KW-0812">Transmembrane</keyword>
<keyword evidence="1" id="KW-0472">Membrane</keyword>
<dbReference type="EMBL" id="JAPFQO010000008">
    <property type="protein sequence ID" value="MCX2740915.1"/>
    <property type="molecule type" value="Genomic_DNA"/>
</dbReference>
<organism evidence="3 4">
    <name type="scientific">Pontibacter anaerobius</name>
    <dbReference type="NCBI Taxonomy" id="2993940"/>
    <lineage>
        <taxon>Bacteria</taxon>
        <taxon>Pseudomonadati</taxon>
        <taxon>Bacteroidota</taxon>
        <taxon>Cytophagia</taxon>
        <taxon>Cytophagales</taxon>
        <taxon>Hymenobacteraceae</taxon>
        <taxon>Pontibacter</taxon>
    </lineage>
</organism>
<evidence type="ECO:0000256" key="1">
    <source>
        <dbReference type="SAM" id="Phobius"/>
    </source>
</evidence>
<feature type="signal peptide" evidence="2">
    <location>
        <begin position="1"/>
        <end position="20"/>
    </location>
</feature>
<protein>
    <submittedName>
        <fullName evidence="3">Uncharacterized protein</fullName>
    </submittedName>
</protein>
<comment type="caution">
    <text evidence="3">The sequence shown here is derived from an EMBL/GenBank/DDBJ whole genome shotgun (WGS) entry which is preliminary data.</text>
</comment>
<evidence type="ECO:0000313" key="4">
    <source>
        <dbReference type="Proteomes" id="UP001207228"/>
    </source>
</evidence>
<feature type="transmembrane region" description="Helical" evidence="1">
    <location>
        <begin position="153"/>
        <end position="172"/>
    </location>
</feature>
<evidence type="ECO:0000313" key="3">
    <source>
        <dbReference type="EMBL" id="MCX2740915.1"/>
    </source>
</evidence>
<evidence type="ECO:0000256" key="2">
    <source>
        <dbReference type="SAM" id="SignalP"/>
    </source>
</evidence>
<name>A0ABT3RGL7_9BACT</name>
<sequence>MRWTLLLLLLLCSCATQRQAEKYFDENTDKLAAYVDKNEAYTNTYGEAYATRHFPPRLYPPAIEPKPVLSPGRLLPTPMMVPKADVATRYRRCPECNSTSVTKTVYLPDTVQLDSLHRELKIERMANTAIRQKLKETEADRDYWQEMNRKKRWALIAMAVFAVLYILFKVLAARVRTT</sequence>
<reference evidence="3 4" key="1">
    <citation type="submission" date="2022-11" db="EMBL/GenBank/DDBJ databases">
        <title>The characterization of three novel Bacteroidetes species and genomic analysis of their roles in tidal elemental geochemical cycles.</title>
        <authorList>
            <person name="Ma K.-J."/>
        </authorList>
    </citation>
    <scope>NUCLEOTIDE SEQUENCE [LARGE SCALE GENOMIC DNA]</scope>
    <source>
        <strain evidence="3 4">M82</strain>
    </source>
</reference>
<keyword evidence="2" id="KW-0732">Signal</keyword>